<dbReference type="EMBL" id="CAEZXW010000001">
    <property type="protein sequence ID" value="CAB4690545.1"/>
    <property type="molecule type" value="Genomic_DNA"/>
</dbReference>
<dbReference type="EMBL" id="CAFBMD010000001">
    <property type="protein sequence ID" value="CAB4887313.1"/>
    <property type="molecule type" value="Genomic_DNA"/>
</dbReference>
<dbReference type="SUPFAM" id="SSF52096">
    <property type="entry name" value="ClpP/crotonase"/>
    <property type="match status" value="1"/>
</dbReference>
<dbReference type="CDD" id="cd06558">
    <property type="entry name" value="crotonase-like"/>
    <property type="match status" value="1"/>
</dbReference>
<name>A0A6J6UV94_9ZZZZ</name>
<reference evidence="2" key="1">
    <citation type="submission" date="2020-05" db="EMBL/GenBank/DDBJ databases">
        <authorList>
            <person name="Chiriac C."/>
            <person name="Salcher M."/>
            <person name="Ghai R."/>
            <person name="Kavagutti S V."/>
        </authorList>
    </citation>
    <scope>NUCLEOTIDE SEQUENCE</scope>
</reference>
<proteinExistence type="predicted"/>
<dbReference type="InterPro" id="IPR029045">
    <property type="entry name" value="ClpP/crotonase-like_dom_sf"/>
</dbReference>
<dbReference type="NCBIfam" id="NF005595">
    <property type="entry name" value="PRK07327.1"/>
    <property type="match status" value="1"/>
</dbReference>
<protein>
    <submittedName>
        <fullName evidence="2">Unannotated protein</fullName>
    </submittedName>
</protein>
<dbReference type="AlphaFoldDB" id="A0A6J6UV94"/>
<organism evidence="2">
    <name type="scientific">freshwater metagenome</name>
    <dbReference type="NCBI Taxonomy" id="449393"/>
    <lineage>
        <taxon>unclassified sequences</taxon>
        <taxon>metagenomes</taxon>
        <taxon>ecological metagenomes</taxon>
    </lineage>
</organism>
<gene>
    <name evidence="1" type="ORF">UFOPK2593_00017</name>
    <name evidence="2" type="ORF">UFOPK2894_00060</name>
    <name evidence="3" type="ORF">UFOPK3492_00021</name>
    <name evidence="4" type="ORF">UFOPK4234_00063</name>
    <name evidence="5" type="ORF">UFOPK4295_00085</name>
</gene>
<evidence type="ECO:0000313" key="5">
    <source>
        <dbReference type="EMBL" id="CAB5044202.1"/>
    </source>
</evidence>
<dbReference type="PANTHER" id="PTHR43459">
    <property type="entry name" value="ENOYL-COA HYDRATASE"/>
    <property type="match status" value="1"/>
</dbReference>
<accession>A0A6J6UV94</accession>
<dbReference type="EMBL" id="CAEZZQ010000002">
    <property type="protein sequence ID" value="CAB4763841.1"/>
    <property type="molecule type" value="Genomic_DNA"/>
</dbReference>
<dbReference type="Pfam" id="PF00378">
    <property type="entry name" value="ECH_1"/>
    <property type="match status" value="1"/>
</dbReference>
<dbReference type="InterPro" id="IPR001753">
    <property type="entry name" value="Enoyl-CoA_hydra/iso"/>
</dbReference>
<evidence type="ECO:0000313" key="2">
    <source>
        <dbReference type="EMBL" id="CAB4763841.1"/>
    </source>
</evidence>
<dbReference type="InterPro" id="IPR014748">
    <property type="entry name" value="Enoyl-CoA_hydra_C"/>
</dbReference>
<sequence length="287" mass="31116">MHSITMGEIVSTTEKQVCSGYEDYANGDWRIERFPNGVLLVTMSRPESLNAMTYRFHTQLTELFYKVGKDALTKVLVITGEGRAFSSGADLKEARVNPKSPTGVVDIMHEATELVYGIVNLNKPVVSAINGAAVGSGAAVALLADISVAADDAKIIDGHTSNGVVSGDHSVMIWPLLCGMAKAKYLLMLNIPVTGAEAEKMGLVSLSVPKEEVVSKAMEIADRLAASSQQAIRGTKRTLNHWIRAAGPAFEHSLTLEMLDYHSEDLREARAAFQEKREPVWRDGQTS</sequence>
<dbReference type="EMBL" id="CAFBQA010000002">
    <property type="protein sequence ID" value="CAB5033425.1"/>
    <property type="molecule type" value="Genomic_DNA"/>
</dbReference>
<dbReference type="Gene3D" id="1.10.12.10">
    <property type="entry name" value="Lyase 2-enoyl-coa Hydratase, Chain A, domain 2"/>
    <property type="match status" value="1"/>
</dbReference>
<evidence type="ECO:0000313" key="3">
    <source>
        <dbReference type="EMBL" id="CAB4887313.1"/>
    </source>
</evidence>
<evidence type="ECO:0000313" key="1">
    <source>
        <dbReference type="EMBL" id="CAB4690545.1"/>
    </source>
</evidence>
<dbReference type="Gene3D" id="3.90.226.10">
    <property type="entry name" value="2-enoyl-CoA Hydratase, Chain A, domain 1"/>
    <property type="match status" value="1"/>
</dbReference>
<dbReference type="EMBL" id="CAFBQF010000002">
    <property type="protein sequence ID" value="CAB5044202.1"/>
    <property type="molecule type" value="Genomic_DNA"/>
</dbReference>
<evidence type="ECO:0000313" key="4">
    <source>
        <dbReference type="EMBL" id="CAB5033425.1"/>
    </source>
</evidence>
<dbReference type="PANTHER" id="PTHR43459:SF3">
    <property type="entry name" value="ENOYL-COA HYDRATASE ECHA15 (ENOYL HYDRASE) (UNSATURATED ACYL-COA HYDRATASE) (CROTONASE)-RELATED"/>
    <property type="match status" value="1"/>
</dbReference>